<gene>
    <name evidence="6" type="ORF">GCM10010274_43130</name>
</gene>
<accession>A0A918M6C9</accession>
<dbReference type="SUPFAM" id="SSF56988">
    <property type="entry name" value="Anthrax protective antigen"/>
    <property type="match status" value="1"/>
</dbReference>
<feature type="domain" description="Fibronectin type-III" evidence="4">
    <location>
        <begin position="360"/>
        <end position="469"/>
    </location>
</feature>
<feature type="chain" id="PRO_5036965795" description="PA14 domain-containing protein" evidence="3">
    <location>
        <begin position="32"/>
        <end position="683"/>
    </location>
</feature>
<protein>
    <recommendedName>
        <fullName evidence="8">PA14 domain-containing protein</fullName>
    </recommendedName>
</protein>
<dbReference type="RefSeq" id="WP_189552557.1">
    <property type="nucleotide sequence ID" value="NZ_BMTP01000011.1"/>
</dbReference>
<dbReference type="SUPFAM" id="SSF49265">
    <property type="entry name" value="Fibronectin type III"/>
    <property type="match status" value="2"/>
</dbReference>
<dbReference type="Proteomes" id="UP000636661">
    <property type="component" value="Unassembled WGS sequence"/>
</dbReference>
<dbReference type="GO" id="GO:0000272">
    <property type="term" value="P:polysaccharide catabolic process"/>
    <property type="evidence" value="ECO:0007669"/>
    <property type="project" value="UniProtKB-KW"/>
</dbReference>
<reference evidence="6" key="2">
    <citation type="submission" date="2020-09" db="EMBL/GenBank/DDBJ databases">
        <authorList>
            <person name="Sun Q."/>
            <person name="Ohkuma M."/>
        </authorList>
    </citation>
    <scope>NUCLEOTIDE SEQUENCE</scope>
    <source>
        <strain evidence="6">JCM 4391</strain>
    </source>
</reference>
<dbReference type="InterPro" id="IPR003961">
    <property type="entry name" value="FN3_dom"/>
</dbReference>
<evidence type="ECO:0000259" key="4">
    <source>
        <dbReference type="PROSITE" id="PS50853"/>
    </source>
</evidence>
<keyword evidence="2" id="KW-0624">Polysaccharide degradation</keyword>
<dbReference type="SMART" id="SM00060">
    <property type="entry name" value="FN3"/>
    <property type="match status" value="3"/>
</dbReference>
<comment type="caution">
    <text evidence="6">The sequence shown here is derived from an EMBL/GenBank/DDBJ whole genome shotgun (WGS) entry which is preliminary data.</text>
</comment>
<dbReference type="InterPro" id="IPR006311">
    <property type="entry name" value="TAT_signal"/>
</dbReference>
<feature type="domain" description="PA14" evidence="5">
    <location>
        <begin position="33"/>
        <end position="174"/>
    </location>
</feature>
<organism evidence="6 7">
    <name type="scientific">Streptomyces lavendofoliae</name>
    <dbReference type="NCBI Taxonomy" id="67314"/>
    <lineage>
        <taxon>Bacteria</taxon>
        <taxon>Bacillati</taxon>
        <taxon>Actinomycetota</taxon>
        <taxon>Actinomycetes</taxon>
        <taxon>Kitasatosporales</taxon>
        <taxon>Streptomycetaceae</taxon>
        <taxon>Streptomyces</taxon>
    </lineage>
</organism>
<evidence type="ECO:0000313" key="7">
    <source>
        <dbReference type="Proteomes" id="UP000636661"/>
    </source>
</evidence>
<keyword evidence="2" id="KW-0119">Carbohydrate metabolism</keyword>
<dbReference type="GO" id="GO:0016798">
    <property type="term" value="F:hydrolase activity, acting on glycosyl bonds"/>
    <property type="evidence" value="ECO:0007669"/>
    <property type="project" value="UniProtKB-KW"/>
</dbReference>
<keyword evidence="1" id="KW-0378">Hydrolase</keyword>
<feature type="signal peptide" evidence="3">
    <location>
        <begin position="1"/>
        <end position="31"/>
    </location>
</feature>
<evidence type="ECO:0000259" key="5">
    <source>
        <dbReference type="PROSITE" id="PS51820"/>
    </source>
</evidence>
<dbReference type="InterPro" id="IPR037524">
    <property type="entry name" value="PA14/GLEYA"/>
</dbReference>
<dbReference type="PROSITE" id="PS51257">
    <property type="entry name" value="PROKAR_LIPOPROTEIN"/>
    <property type="match status" value="1"/>
</dbReference>
<proteinExistence type="predicted"/>
<reference evidence="6" key="1">
    <citation type="journal article" date="2014" name="Int. J. Syst. Evol. Microbiol.">
        <title>Complete genome sequence of Corynebacterium casei LMG S-19264T (=DSM 44701T), isolated from a smear-ripened cheese.</title>
        <authorList>
            <consortium name="US DOE Joint Genome Institute (JGI-PGF)"/>
            <person name="Walter F."/>
            <person name="Albersmeier A."/>
            <person name="Kalinowski J."/>
            <person name="Ruckert C."/>
        </authorList>
    </citation>
    <scope>NUCLEOTIDE SEQUENCE</scope>
    <source>
        <strain evidence="6">JCM 4391</strain>
    </source>
</reference>
<keyword evidence="3" id="KW-0732">Signal</keyword>
<evidence type="ECO:0008006" key="8">
    <source>
        <dbReference type="Google" id="ProtNLM"/>
    </source>
</evidence>
<dbReference type="Gene3D" id="3.90.182.10">
    <property type="entry name" value="Toxin - Anthrax Protective Antigen,domain 1"/>
    <property type="match status" value="1"/>
</dbReference>
<evidence type="ECO:0000313" key="6">
    <source>
        <dbReference type="EMBL" id="GGU49885.1"/>
    </source>
</evidence>
<evidence type="ECO:0000256" key="3">
    <source>
        <dbReference type="SAM" id="SignalP"/>
    </source>
</evidence>
<keyword evidence="7" id="KW-1185">Reference proteome</keyword>
<dbReference type="InterPro" id="IPR013783">
    <property type="entry name" value="Ig-like_fold"/>
</dbReference>
<sequence>MLTRTRLTALTATAALAAAGGLITAATPASAACASPVWTAQYFGNTSFSGTPKLTACDAAIAENYGSGDPAGVTLPRDNFSIRWSVTRDFGSGGPFTFNAASQDGVRVYVDGVRKIDLWRNVSTTARKTLDLGIPAGKHTIRVDYVAWTGNAHVGFTYAPRTSATVDTVKPLAPTGLTAAYDRATAKTALRWTAGKEMDLAGYRVYRRPAATGWVRVSGASPLTSPSFLDAPPATGQTYLYEVRAVDKAGRESTGSADVTAATVDRTGPAAPTGITVQGDSYVNTLRWQDVADAVRYEVHASDAATGPFTLLGSTSGAMYEDRTAPVNRYRYYQVRAFDEAGNAGAFSATAAGDGVDRTPPEAPTHITADDRGHGVNIYWNMPGDFFQDHDNGGHFRIHRSPGPTLDRTRLTRVNCSYYYVQGSDPMEGICTDSGATQGAHYTYAVTAVDAAGNESELSGPVTVRTADTVAPGPVTGVKATPRRDGMLVSWAASPEDDVASYTVWTGVRQDDGTIRWMYDCREGSSDPLAVLCGDLPDSGSYVFAVVAKDRWGNALRPGDPKVTLVEAIELDVRPSVRVARDWPFGLVSHDTVTGGGYGPTANWRCENATLCPPVAGYRASRWNPATGAYEPLHEGLLPPTTRTYTDTTATRGDTYFYTLEAVRADGSVAGVHPWYTVVQDRV</sequence>
<feature type="domain" description="Fibronectin type-III" evidence="4">
    <location>
        <begin position="173"/>
        <end position="270"/>
    </location>
</feature>
<dbReference type="InterPro" id="IPR011658">
    <property type="entry name" value="PA14_dom"/>
</dbReference>
<dbReference type="PROSITE" id="PS51318">
    <property type="entry name" value="TAT"/>
    <property type="match status" value="1"/>
</dbReference>
<dbReference type="AlphaFoldDB" id="A0A918M6C9"/>
<evidence type="ECO:0000256" key="1">
    <source>
        <dbReference type="ARBA" id="ARBA00023295"/>
    </source>
</evidence>
<dbReference type="EMBL" id="BMTP01000011">
    <property type="protein sequence ID" value="GGU49885.1"/>
    <property type="molecule type" value="Genomic_DNA"/>
</dbReference>
<dbReference type="PROSITE" id="PS50853">
    <property type="entry name" value="FN3"/>
    <property type="match status" value="2"/>
</dbReference>
<dbReference type="PROSITE" id="PS51820">
    <property type="entry name" value="PA14"/>
    <property type="match status" value="1"/>
</dbReference>
<keyword evidence="1" id="KW-0326">Glycosidase</keyword>
<dbReference type="Gene3D" id="2.60.40.10">
    <property type="entry name" value="Immunoglobulins"/>
    <property type="match status" value="5"/>
</dbReference>
<dbReference type="Pfam" id="PF07691">
    <property type="entry name" value="PA14"/>
    <property type="match status" value="1"/>
</dbReference>
<dbReference type="SMART" id="SM00758">
    <property type="entry name" value="PA14"/>
    <property type="match status" value="1"/>
</dbReference>
<evidence type="ECO:0000256" key="2">
    <source>
        <dbReference type="ARBA" id="ARBA00023326"/>
    </source>
</evidence>
<dbReference type="InterPro" id="IPR036116">
    <property type="entry name" value="FN3_sf"/>
</dbReference>
<name>A0A918M6C9_9ACTN</name>